<gene>
    <name evidence="1" type="ORF">CAMGR0001_0441</name>
</gene>
<sequence>MINRSARLKILFVRRALICVSNFTIVAEFRSRGKGSHARCP</sequence>
<proteinExistence type="predicted"/>
<evidence type="ECO:0000313" key="2">
    <source>
        <dbReference type="Proteomes" id="UP000005709"/>
    </source>
</evidence>
<comment type="caution">
    <text evidence="1">The sequence shown here is derived from an EMBL/GenBank/DDBJ whole genome shotgun (WGS) entry which is preliminary data.</text>
</comment>
<evidence type="ECO:0000313" key="1">
    <source>
        <dbReference type="EMBL" id="EEV17610.1"/>
    </source>
</evidence>
<dbReference type="EMBL" id="ACYG01000024">
    <property type="protein sequence ID" value="EEV17610.1"/>
    <property type="molecule type" value="Genomic_DNA"/>
</dbReference>
<protein>
    <submittedName>
        <fullName evidence="1">Uncharacterized protein</fullName>
    </submittedName>
</protein>
<accession>C8PHJ6</accession>
<dbReference type="Proteomes" id="UP000005709">
    <property type="component" value="Unassembled WGS sequence"/>
</dbReference>
<organism evidence="1 2">
    <name type="scientific">Campylobacter gracilis RM3268</name>
    <dbReference type="NCBI Taxonomy" id="553220"/>
    <lineage>
        <taxon>Bacteria</taxon>
        <taxon>Pseudomonadati</taxon>
        <taxon>Campylobacterota</taxon>
        <taxon>Epsilonproteobacteria</taxon>
        <taxon>Campylobacterales</taxon>
        <taxon>Campylobacteraceae</taxon>
        <taxon>Campylobacter</taxon>
    </lineage>
</organism>
<keyword evidence="2" id="KW-1185">Reference proteome</keyword>
<name>C8PHJ6_9BACT</name>
<dbReference type="AlphaFoldDB" id="C8PHJ6"/>
<reference evidence="1 2" key="1">
    <citation type="submission" date="2009-07" db="EMBL/GenBank/DDBJ databases">
        <authorList>
            <person name="Madupu R."/>
            <person name="Sebastian Y."/>
            <person name="Durkin A.S."/>
            <person name="Torralba M."/>
            <person name="Methe B."/>
            <person name="Sutton G.G."/>
            <person name="Strausberg R.L."/>
            <person name="Nelson K.E."/>
        </authorList>
    </citation>
    <scope>NUCLEOTIDE SEQUENCE [LARGE SCALE GENOMIC DNA]</scope>
    <source>
        <strain evidence="1 2">RM3268</strain>
    </source>
</reference>